<feature type="region of interest" description="Disordered" evidence="3">
    <location>
        <begin position="18"/>
        <end position="40"/>
    </location>
</feature>
<dbReference type="Proteomes" id="UP001154329">
    <property type="component" value="Chromosome 4"/>
</dbReference>
<dbReference type="PANTHER" id="PTHR21637">
    <property type="entry name" value="BTB/POZ DOMAIN-CONTAINING PROTEIN 10-RELATED"/>
    <property type="match status" value="1"/>
</dbReference>
<evidence type="ECO:0000256" key="1">
    <source>
        <dbReference type="ARBA" id="ARBA00004496"/>
    </source>
</evidence>
<evidence type="ECO:0000259" key="4">
    <source>
        <dbReference type="SMART" id="SM00225"/>
    </source>
</evidence>
<feature type="region of interest" description="Disordered" evidence="3">
    <location>
        <begin position="335"/>
        <end position="362"/>
    </location>
</feature>
<protein>
    <recommendedName>
        <fullName evidence="4">BTB domain-containing protein</fullName>
    </recommendedName>
</protein>
<dbReference type="SUPFAM" id="SSF54695">
    <property type="entry name" value="POZ domain"/>
    <property type="match status" value="1"/>
</dbReference>
<keyword evidence="2" id="KW-0963">Cytoplasm</keyword>
<gene>
    <name evidence="5" type="ORF">APHIGO_LOCUS10121</name>
</gene>
<evidence type="ECO:0000256" key="3">
    <source>
        <dbReference type="SAM" id="MobiDB-lite"/>
    </source>
</evidence>
<organism evidence="5 6">
    <name type="scientific">Aphis gossypii</name>
    <name type="common">Cotton aphid</name>
    <dbReference type="NCBI Taxonomy" id="80765"/>
    <lineage>
        <taxon>Eukaryota</taxon>
        <taxon>Metazoa</taxon>
        <taxon>Ecdysozoa</taxon>
        <taxon>Arthropoda</taxon>
        <taxon>Hexapoda</taxon>
        <taxon>Insecta</taxon>
        <taxon>Pterygota</taxon>
        <taxon>Neoptera</taxon>
        <taxon>Paraneoptera</taxon>
        <taxon>Hemiptera</taxon>
        <taxon>Sternorrhyncha</taxon>
        <taxon>Aphidomorpha</taxon>
        <taxon>Aphidoidea</taxon>
        <taxon>Aphididae</taxon>
        <taxon>Aphidini</taxon>
        <taxon>Aphis</taxon>
        <taxon>Aphis</taxon>
    </lineage>
</organism>
<proteinExistence type="predicted"/>
<dbReference type="SMART" id="SM00225">
    <property type="entry name" value="BTB"/>
    <property type="match status" value="1"/>
</dbReference>
<evidence type="ECO:0000256" key="2">
    <source>
        <dbReference type="ARBA" id="ARBA00022490"/>
    </source>
</evidence>
<dbReference type="InterPro" id="IPR039886">
    <property type="entry name" value="BTBD10/KCTD20"/>
</dbReference>
<feature type="compositionally biased region" description="Low complexity" evidence="3">
    <location>
        <begin position="21"/>
        <end position="33"/>
    </location>
</feature>
<feature type="domain" description="BTB" evidence="4">
    <location>
        <begin position="47"/>
        <end position="149"/>
    </location>
</feature>
<evidence type="ECO:0000313" key="6">
    <source>
        <dbReference type="Proteomes" id="UP001154329"/>
    </source>
</evidence>
<dbReference type="InterPro" id="IPR000210">
    <property type="entry name" value="BTB/POZ_dom"/>
</dbReference>
<dbReference type="CDD" id="cd18318">
    <property type="entry name" value="BTB_POZ_KCTD20-like"/>
    <property type="match status" value="1"/>
</dbReference>
<dbReference type="InterPro" id="IPR011333">
    <property type="entry name" value="SKP1/BTB/POZ_sf"/>
</dbReference>
<dbReference type="AlphaFoldDB" id="A0A9P0JG80"/>
<name>A0A9P0JG80_APHGO</name>
<sequence>MPRFSCSMNSMKSLMNQNAATSGSSYPSTSSSGHLTNSRNNIANKEERVSLIVDNTRFIVDPAIFIAHSNTMLGRMFSSNEYTNKNERGEYVVAEGVSANVFRCILEYYKGNVMRCPSSISVQELREACDYLLVPFDAKTVKCQNLRGLLHELSNEGARCQFEVFLEDLILPLMVNSAQRGDRECHVVVLLDDDIVDWDEEYPPQMGEEYSQTVNSTALYRFFKYIENRDVAKQVMKERGLKKIRLGIEGYPTYKEKIKKRAGGREDVIYNYVQRPFIHMSWEKEEAKSRHVDFQCLKSKSVTNLAEATADPVLELDARGNPMGAVAIDPDIQVVDGHDQDDGAVDSPPPPAVSEAEQNDES</sequence>
<dbReference type="Pfam" id="PF16017">
    <property type="entry name" value="BTB_3"/>
    <property type="match status" value="1"/>
</dbReference>
<dbReference type="EMBL" id="OU899037">
    <property type="protein sequence ID" value="CAH1736366.1"/>
    <property type="molecule type" value="Genomic_DNA"/>
</dbReference>
<accession>A0A9P0JG80</accession>
<dbReference type="InterPro" id="IPR039885">
    <property type="entry name" value="BTBD10/KCTD20_BTB/POZ"/>
</dbReference>
<reference evidence="5" key="2">
    <citation type="submission" date="2022-10" db="EMBL/GenBank/DDBJ databases">
        <authorList>
            <consortium name="ENA_rothamsted_submissions"/>
            <consortium name="culmorum"/>
            <person name="King R."/>
        </authorList>
    </citation>
    <scope>NUCLEOTIDE SEQUENCE</scope>
</reference>
<comment type="subcellular location">
    <subcellularLocation>
        <location evidence="1">Cytoplasm</location>
    </subcellularLocation>
</comment>
<keyword evidence="6" id="KW-1185">Reference proteome</keyword>
<dbReference type="GO" id="GO:0042327">
    <property type="term" value="P:positive regulation of phosphorylation"/>
    <property type="evidence" value="ECO:0007669"/>
    <property type="project" value="TreeGrafter"/>
</dbReference>
<evidence type="ECO:0000313" key="5">
    <source>
        <dbReference type="EMBL" id="CAH1736366.1"/>
    </source>
</evidence>
<dbReference type="PANTHER" id="PTHR21637:SF0">
    <property type="entry name" value="AT10158P"/>
    <property type="match status" value="1"/>
</dbReference>
<dbReference type="GO" id="GO:0005737">
    <property type="term" value="C:cytoplasm"/>
    <property type="evidence" value="ECO:0007669"/>
    <property type="project" value="UniProtKB-SubCell"/>
</dbReference>
<dbReference type="Gene3D" id="3.30.710.10">
    <property type="entry name" value="Potassium Channel Kv1.1, Chain A"/>
    <property type="match status" value="1"/>
</dbReference>
<reference evidence="5" key="1">
    <citation type="submission" date="2022-02" db="EMBL/GenBank/DDBJ databases">
        <authorList>
            <person name="King R."/>
        </authorList>
    </citation>
    <scope>NUCLEOTIDE SEQUENCE</scope>
</reference>